<gene>
    <name evidence="2" type="ORF">MRATA1EN1_LOCUS10899</name>
</gene>
<protein>
    <submittedName>
        <fullName evidence="2">Uncharacterized protein</fullName>
    </submittedName>
</protein>
<sequence>MARTAPAKGQGQKSSFQSLPGSGFSISAYWNGWKWPEVPTGTCWAYSWTREIIELSTGDGVRALGPVLPQNSVPGHTLKVAAFSWSPLGSRLAAQRPQSIRKVVSCL</sequence>
<organism evidence="2 3">
    <name type="scientific">Rangifer tarandus platyrhynchus</name>
    <name type="common">Svalbard reindeer</name>
    <dbReference type="NCBI Taxonomy" id="3082113"/>
    <lineage>
        <taxon>Eukaryota</taxon>
        <taxon>Metazoa</taxon>
        <taxon>Chordata</taxon>
        <taxon>Craniata</taxon>
        <taxon>Vertebrata</taxon>
        <taxon>Euteleostomi</taxon>
        <taxon>Mammalia</taxon>
        <taxon>Eutheria</taxon>
        <taxon>Laurasiatheria</taxon>
        <taxon>Artiodactyla</taxon>
        <taxon>Ruminantia</taxon>
        <taxon>Pecora</taxon>
        <taxon>Cervidae</taxon>
        <taxon>Odocoileinae</taxon>
        <taxon>Rangifer</taxon>
    </lineage>
</organism>
<accession>A0ABN8YMY4</accession>
<dbReference type="EMBL" id="OX459956">
    <property type="protein sequence ID" value="CAI9161937.1"/>
    <property type="molecule type" value="Genomic_DNA"/>
</dbReference>
<evidence type="ECO:0000256" key="1">
    <source>
        <dbReference type="SAM" id="MobiDB-lite"/>
    </source>
</evidence>
<proteinExistence type="predicted"/>
<keyword evidence="3" id="KW-1185">Reference proteome</keyword>
<reference evidence="2" key="1">
    <citation type="submission" date="2023-04" db="EMBL/GenBank/DDBJ databases">
        <authorList>
            <consortium name="ELIXIR-Norway"/>
        </authorList>
    </citation>
    <scope>NUCLEOTIDE SEQUENCE [LARGE SCALE GENOMIC DNA]</scope>
</reference>
<feature type="region of interest" description="Disordered" evidence="1">
    <location>
        <begin position="1"/>
        <end position="22"/>
    </location>
</feature>
<evidence type="ECO:0000313" key="2">
    <source>
        <dbReference type="EMBL" id="CAI9161937.1"/>
    </source>
</evidence>
<dbReference type="Proteomes" id="UP001176941">
    <property type="component" value="Chromosome 20"/>
</dbReference>
<feature type="compositionally biased region" description="Polar residues" evidence="1">
    <location>
        <begin position="11"/>
        <end position="20"/>
    </location>
</feature>
<name>A0ABN8YMY4_RANTA</name>
<evidence type="ECO:0000313" key="3">
    <source>
        <dbReference type="Proteomes" id="UP001176941"/>
    </source>
</evidence>